<evidence type="ECO:0000313" key="1">
    <source>
        <dbReference type="EMBL" id="QPJ66453.1"/>
    </source>
</evidence>
<organism evidence="1 2">
    <name type="scientific">Candidatus Nitrohelix vancouverensis</name>
    <dbReference type="NCBI Taxonomy" id="2705534"/>
    <lineage>
        <taxon>Bacteria</taxon>
        <taxon>Pseudomonadati</taxon>
        <taxon>Nitrospinota/Tectimicrobiota group</taxon>
        <taxon>Nitrospinota</taxon>
        <taxon>Nitrospinia</taxon>
        <taxon>Nitrospinales</taxon>
        <taxon>Nitrospinaceae</taxon>
        <taxon>Candidatus Nitrohelix</taxon>
    </lineage>
</organism>
<dbReference type="AlphaFoldDB" id="A0A7T0G4J2"/>
<gene>
    <name evidence="1" type="ORF">G3M78_14025</name>
</gene>
<sequence length="191" mass="21936">MSTLKGMLFSQYANEGLSELIETLQKKHKPKKGRRFNLDNITYEISRSTLKDNQIEFAISSKIPQDELKDRDGMDAYFQNIETLINKEKSKPILIEMENIVWGAKKDADKNRDYVKLVYQYQLDQLFDNQAVPQHFEAAKSNDSLKNINGAFTPQGKVVLKMVRDKIQEIAQGHMDTLINANNKVKAALKN</sequence>
<evidence type="ECO:0000313" key="2">
    <source>
        <dbReference type="Proteomes" id="UP000594464"/>
    </source>
</evidence>
<protein>
    <submittedName>
        <fullName evidence="1">Uncharacterized protein</fullName>
    </submittedName>
</protein>
<accession>A0A7T0G4J2</accession>
<dbReference type="KEGG" id="nva:G3M78_14025"/>
<dbReference type="EMBL" id="CP048620">
    <property type="protein sequence ID" value="QPJ66453.1"/>
    <property type="molecule type" value="Genomic_DNA"/>
</dbReference>
<reference evidence="2" key="1">
    <citation type="submission" date="2020-02" db="EMBL/GenBank/DDBJ databases">
        <title>Genomic and physiological characterization of two novel Nitrospinaceae genera.</title>
        <authorList>
            <person name="Mueller A.J."/>
            <person name="Jung M.-Y."/>
            <person name="Strachan C.R."/>
            <person name="Herbold C.W."/>
            <person name="Kirkegaard R.H."/>
            <person name="Daims H."/>
        </authorList>
    </citation>
    <scope>NUCLEOTIDE SEQUENCE [LARGE SCALE GENOMIC DNA]</scope>
</reference>
<proteinExistence type="predicted"/>
<name>A0A7T0G4J2_9BACT</name>
<dbReference type="Proteomes" id="UP000594464">
    <property type="component" value="Chromosome"/>
</dbReference>